<dbReference type="PATRIC" id="fig|456.5.peg.2177"/>
<comment type="subcellular location">
    <subcellularLocation>
        <location evidence="1 7">Periplasm</location>
    </subcellularLocation>
</comment>
<evidence type="ECO:0000256" key="6">
    <source>
        <dbReference type="ARBA" id="ARBA00023284"/>
    </source>
</evidence>
<evidence type="ECO:0000256" key="4">
    <source>
        <dbReference type="ARBA" id="ARBA00022764"/>
    </source>
</evidence>
<dbReference type="CDD" id="cd03019">
    <property type="entry name" value="DsbA_DsbA"/>
    <property type="match status" value="1"/>
</dbReference>
<dbReference type="SUPFAM" id="SSF52833">
    <property type="entry name" value="Thioredoxin-like"/>
    <property type="match status" value="1"/>
</dbReference>
<sequence length="205" mass="23132">MLKRVLCVLLLFPVLAFAEDFVAGKDYELVNGTAPSVHAGKVMVTEFFSYGCPWCYRIEPALNTWVQQQGNKVQFSRIPVVFHKEWEYYAKAYYTANLLGLESKLGPALFKAIQNDKRPLANNEEMIQFFTAEGVDNATAKSAFENSTTIDVQVAEGLATMSRYRINGVPAIVVNNQYKTDLQMAKNPERFLQILDFLVKKAQTA</sequence>
<dbReference type="PROSITE" id="PS51352">
    <property type="entry name" value="THIOREDOXIN_2"/>
    <property type="match status" value="1"/>
</dbReference>
<keyword evidence="6" id="KW-0676">Redox-active center</keyword>
<dbReference type="InterPro" id="IPR050824">
    <property type="entry name" value="Thiol_disulfide_DsbA"/>
</dbReference>
<dbReference type="GO" id="GO:0015036">
    <property type="term" value="F:disulfide oxidoreductase activity"/>
    <property type="evidence" value="ECO:0007669"/>
    <property type="project" value="UniProtKB-ARBA"/>
</dbReference>
<evidence type="ECO:0000313" key="12">
    <source>
        <dbReference type="Proteomes" id="UP000055035"/>
    </source>
</evidence>
<dbReference type="InterPro" id="IPR013766">
    <property type="entry name" value="Thioredoxin_domain"/>
</dbReference>
<evidence type="ECO:0000256" key="7">
    <source>
        <dbReference type="PIRNR" id="PIRNR001488"/>
    </source>
</evidence>
<feature type="disulfide bond" description="Redox-active" evidence="8">
    <location>
        <begin position="52"/>
        <end position="55"/>
    </location>
</feature>
<dbReference type="PROSITE" id="PS00194">
    <property type="entry name" value="THIOREDOXIN_1"/>
    <property type="match status" value="1"/>
</dbReference>
<dbReference type="PANTHER" id="PTHR35891">
    <property type="entry name" value="THIOL:DISULFIDE INTERCHANGE PROTEIN DSBA"/>
    <property type="match status" value="1"/>
</dbReference>
<keyword evidence="3 9" id="KW-0732">Signal</keyword>
<dbReference type="PIRSF" id="PIRSF001488">
    <property type="entry name" value="Tdi_protein"/>
    <property type="match status" value="1"/>
</dbReference>
<comment type="caution">
    <text evidence="11">The sequence shown here is derived from an EMBL/GenBank/DDBJ whole genome shotgun (WGS) entry which is preliminary data.</text>
</comment>
<keyword evidence="4 7" id="KW-0574">Periplasm</keyword>
<dbReference type="InterPro" id="IPR001853">
    <property type="entry name" value="DSBA-like_thioredoxin_dom"/>
</dbReference>
<dbReference type="STRING" id="456.Ljor_2033"/>
<evidence type="ECO:0000256" key="5">
    <source>
        <dbReference type="ARBA" id="ARBA00023157"/>
    </source>
</evidence>
<evidence type="ECO:0000256" key="3">
    <source>
        <dbReference type="ARBA" id="ARBA00022729"/>
    </source>
</evidence>
<feature type="chain" id="PRO_5006914656" description="Thiol:disulfide interchange protein" evidence="9">
    <location>
        <begin position="19"/>
        <end position="205"/>
    </location>
</feature>
<comment type="similarity">
    <text evidence="2">Belongs to the thioredoxin family. DsbA subfamily.</text>
</comment>
<dbReference type="RefSeq" id="WP_058471454.1">
    <property type="nucleotide sequence ID" value="NZ_CAAAIC010000001.1"/>
</dbReference>
<dbReference type="Gene3D" id="3.40.30.10">
    <property type="entry name" value="Glutaredoxin"/>
    <property type="match status" value="1"/>
</dbReference>
<feature type="domain" description="Thioredoxin" evidence="10">
    <location>
        <begin position="8"/>
        <end position="200"/>
    </location>
</feature>
<keyword evidence="5 7" id="KW-1015">Disulfide bond</keyword>
<organism evidence="11 12">
    <name type="scientific">Legionella jordanis</name>
    <dbReference type="NCBI Taxonomy" id="456"/>
    <lineage>
        <taxon>Bacteria</taxon>
        <taxon>Pseudomonadati</taxon>
        <taxon>Pseudomonadota</taxon>
        <taxon>Gammaproteobacteria</taxon>
        <taxon>Legionellales</taxon>
        <taxon>Legionellaceae</taxon>
        <taxon>Legionella</taxon>
    </lineage>
</organism>
<evidence type="ECO:0000313" key="11">
    <source>
        <dbReference type="EMBL" id="KTD17727.1"/>
    </source>
</evidence>
<evidence type="ECO:0000256" key="2">
    <source>
        <dbReference type="ARBA" id="ARBA00005791"/>
    </source>
</evidence>
<dbReference type="AlphaFoldDB" id="A0A0W0VCB2"/>
<accession>A0A0W0VCB2</accession>
<proteinExistence type="inferred from homology"/>
<dbReference type="GO" id="GO:0042597">
    <property type="term" value="C:periplasmic space"/>
    <property type="evidence" value="ECO:0007669"/>
    <property type="project" value="UniProtKB-SubCell"/>
</dbReference>
<keyword evidence="12" id="KW-1185">Reference proteome</keyword>
<feature type="signal peptide" evidence="9">
    <location>
        <begin position="1"/>
        <end position="18"/>
    </location>
</feature>
<dbReference type="InterPro" id="IPR017937">
    <property type="entry name" value="Thioredoxin_CS"/>
</dbReference>
<dbReference type="InterPro" id="IPR023205">
    <property type="entry name" value="DsbA/DsbL"/>
</dbReference>
<protein>
    <recommendedName>
        <fullName evidence="7">Thiol:disulfide interchange protein</fullName>
    </recommendedName>
</protein>
<dbReference type="EMBL" id="LNYJ01000011">
    <property type="protein sequence ID" value="KTD17727.1"/>
    <property type="molecule type" value="Genomic_DNA"/>
</dbReference>
<dbReference type="OrthoDB" id="9784896at2"/>
<dbReference type="InterPro" id="IPR036249">
    <property type="entry name" value="Thioredoxin-like_sf"/>
</dbReference>
<evidence type="ECO:0000256" key="8">
    <source>
        <dbReference type="PIRSR" id="PIRSR001488-1"/>
    </source>
</evidence>
<evidence type="ECO:0000259" key="10">
    <source>
        <dbReference type="PROSITE" id="PS51352"/>
    </source>
</evidence>
<dbReference type="Proteomes" id="UP000055035">
    <property type="component" value="Unassembled WGS sequence"/>
</dbReference>
<name>A0A0W0VCB2_9GAMM</name>
<dbReference type="Pfam" id="PF01323">
    <property type="entry name" value="DSBA"/>
    <property type="match status" value="1"/>
</dbReference>
<reference evidence="11 12" key="1">
    <citation type="submission" date="2015-11" db="EMBL/GenBank/DDBJ databases">
        <title>Genomic analysis of 38 Legionella species identifies large and diverse effector repertoires.</title>
        <authorList>
            <person name="Burstein D."/>
            <person name="Amaro F."/>
            <person name="Zusman T."/>
            <person name="Lifshitz Z."/>
            <person name="Cohen O."/>
            <person name="Gilbert J.A."/>
            <person name="Pupko T."/>
            <person name="Shuman H.A."/>
            <person name="Segal G."/>
        </authorList>
    </citation>
    <scope>NUCLEOTIDE SEQUENCE [LARGE SCALE GENOMIC DNA]</scope>
    <source>
        <strain evidence="11 12">BL-540</strain>
    </source>
</reference>
<evidence type="ECO:0000256" key="9">
    <source>
        <dbReference type="SAM" id="SignalP"/>
    </source>
</evidence>
<dbReference type="PANTHER" id="PTHR35891:SF2">
    <property type="entry name" value="THIOL:DISULFIDE INTERCHANGE PROTEIN DSBA"/>
    <property type="match status" value="1"/>
</dbReference>
<gene>
    <name evidence="11" type="primary">dsbA</name>
    <name evidence="11" type="ORF">Ljor_2033</name>
</gene>
<evidence type="ECO:0000256" key="1">
    <source>
        <dbReference type="ARBA" id="ARBA00004418"/>
    </source>
</evidence>